<reference evidence="1" key="1">
    <citation type="submission" date="2020-10" db="EMBL/GenBank/DDBJ databases">
        <authorList>
            <person name="Gilroy R."/>
        </authorList>
    </citation>
    <scope>NUCLEOTIDE SEQUENCE</scope>
    <source>
        <strain evidence="1">ChiSjej4B22-8349</strain>
    </source>
</reference>
<name>A0A9D1N4Q5_9FIRM</name>
<reference evidence="1" key="2">
    <citation type="journal article" date="2021" name="PeerJ">
        <title>Extensive microbial diversity within the chicken gut microbiome revealed by metagenomics and culture.</title>
        <authorList>
            <person name="Gilroy R."/>
            <person name="Ravi A."/>
            <person name="Getino M."/>
            <person name="Pursley I."/>
            <person name="Horton D.L."/>
            <person name="Alikhan N.F."/>
            <person name="Baker D."/>
            <person name="Gharbi K."/>
            <person name="Hall N."/>
            <person name="Watson M."/>
            <person name="Adriaenssens E.M."/>
            <person name="Foster-Nyarko E."/>
            <person name="Jarju S."/>
            <person name="Secka A."/>
            <person name="Antonio M."/>
            <person name="Oren A."/>
            <person name="Chaudhuri R.R."/>
            <person name="La Ragione R."/>
            <person name="Hildebrand F."/>
            <person name="Pallen M.J."/>
        </authorList>
    </citation>
    <scope>NUCLEOTIDE SEQUENCE</scope>
    <source>
        <strain evidence="1">ChiSjej4B22-8349</strain>
    </source>
</reference>
<accession>A0A9D1N4Q5</accession>
<evidence type="ECO:0000313" key="1">
    <source>
        <dbReference type="EMBL" id="HIU95099.1"/>
    </source>
</evidence>
<feature type="non-terminal residue" evidence="1">
    <location>
        <position position="67"/>
    </location>
</feature>
<sequence length="67" mass="6943">MFRSKIGRTKLILIILAAAVVLITGSTLVYLNGIGAVDSKNEETVTVEIPSGSGASAIIDILDENGL</sequence>
<gene>
    <name evidence="1" type="ORF">IAD25_00110</name>
</gene>
<comment type="caution">
    <text evidence="1">The sequence shown here is derived from an EMBL/GenBank/DDBJ whole genome shotgun (WGS) entry which is preliminary data.</text>
</comment>
<dbReference type="Proteomes" id="UP000824130">
    <property type="component" value="Unassembled WGS sequence"/>
</dbReference>
<dbReference type="EMBL" id="DVOB01000002">
    <property type="protein sequence ID" value="HIU95099.1"/>
    <property type="molecule type" value="Genomic_DNA"/>
</dbReference>
<proteinExistence type="predicted"/>
<organism evidence="1 2">
    <name type="scientific">Candidatus Allocopromorpha excrementipullorum</name>
    <dbReference type="NCBI Taxonomy" id="2840743"/>
    <lineage>
        <taxon>Bacteria</taxon>
        <taxon>Bacillati</taxon>
        <taxon>Bacillota</taxon>
        <taxon>Clostridia</taxon>
        <taxon>Eubacteriales</taxon>
        <taxon>Eubacteriaceae</taxon>
        <taxon>Eubacteriaceae incertae sedis</taxon>
        <taxon>Candidatus Allocopromorpha</taxon>
    </lineage>
</organism>
<evidence type="ECO:0000313" key="2">
    <source>
        <dbReference type="Proteomes" id="UP000824130"/>
    </source>
</evidence>
<protein>
    <submittedName>
        <fullName evidence="1">Uncharacterized protein</fullName>
    </submittedName>
</protein>
<dbReference type="AlphaFoldDB" id="A0A9D1N4Q5"/>